<organism evidence="3 4">
    <name type="scientific">Apiospora phragmitis</name>
    <dbReference type="NCBI Taxonomy" id="2905665"/>
    <lineage>
        <taxon>Eukaryota</taxon>
        <taxon>Fungi</taxon>
        <taxon>Dikarya</taxon>
        <taxon>Ascomycota</taxon>
        <taxon>Pezizomycotina</taxon>
        <taxon>Sordariomycetes</taxon>
        <taxon>Xylariomycetidae</taxon>
        <taxon>Amphisphaeriales</taxon>
        <taxon>Apiosporaceae</taxon>
        <taxon>Apiospora</taxon>
    </lineage>
</organism>
<keyword evidence="4" id="KW-1185">Reference proteome</keyword>
<evidence type="ECO:0000313" key="3">
    <source>
        <dbReference type="EMBL" id="KAK8041530.1"/>
    </source>
</evidence>
<evidence type="ECO:0000313" key="4">
    <source>
        <dbReference type="Proteomes" id="UP001480595"/>
    </source>
</evidence>
<evidence type="ECO:0000256" key="1">
    <source>
        <dbReference type="SAM" id="MobiDB-lite"/>
    </source>
</evidence>
<keyword evidence="2" id="KW-0732">Signal</keyword>
<comment type="caution">
    <text evidence="3">The sequence shown here is derived from an EMBL/GenBank/DDBJ whole genome shotgun (WGS) entry which is preliminary data.</text>
</comment>
<dbReference type="RefSeq" id="XP_066709075.1">
    <property type="nucleotide sequence ID" value="XM_066865946.1"/>
</dbReference>
<gene>
    <name evidence="3" type="ORF">PG994_014537</name>
</gene>
<dbReference type="EMBL" id="JAQQWL010000015">
    <property type="protein sequence ID" value="KAK8041530.1"/>
    <property type="molecule type" value="Genomic_DNA"/>
</dbReference>
<feature type="chain" id="PRO_5045084698" evidence="2">
    <location>
        <begin position="18"/>
        <end position="208"/>
    </location>
</feature>
<proteinExistence type="predicted"/>
<feature type="compositionally biased region" description="Polar residues" evidence="1">
    <location>
        <begin position="49"/>
        <end position="61"/>
    </location>
</feature>
<dbReference type="GeneID" id="92099009"/>
<evidence type="ECO:0000256" key="2">
    <source>
        <dbReference type="SAM" id="SignalP"/>
    </source>
</evidence>
<feature type="region of interest" description="Disordered" evidence="1">
    <location>
        <begin position="36"/>
        <end position="61"/>
    </location>
</feature>
<reference evidence="3 4" key="1">
    <citation type="submission" date="2023-01" db="EMBL/GenBank/DDBJ databases">
        <title>Analysis of 21 Apiospora genomes using comparative genomics revels a genus with tremendous synthesis potential of carbohydrate active enzymes and secondary metabolites.</title>
        <authorList>
            <person name="Sorensen T."/>
        </authorList>
    </citation>
    <scope>NUCLEOTIDE SEQUENCE [LARGE SCALE GENOMIC DNA]</scope>
    <source>
        <strain evidence="3 4">CBS 135458</strain>
    </source>
</reference>
<feature type="signal peptide" evidence="2">
    <location>
        <begin position="1"/>
        <end position="17"/>
    </location>
</feature>
<sequence>MLALPFLVLCLAGAGLSLAPRARTVQKEVRITSTVTFSARPGPSPPHTYKTNPAPSVSTALPSSLPTDPLADDRAFLIGVVPWQENPDLKTAQQMLERLVQYQDVYRTMTSEGPKGGEDNAPSAKLPANIVEEIHKMNTILDHGGILNGGNVRILDALDVIFDNVCADTGKTGQIPGTVKDTVNLVLRGISSELQPCVPDTSSPPGRT</sequence>
<accession>A0ABR1T4K7</accession>
<protein>
    <submittedName>
        <fullName evidence="3">Uncharacterized protein</fullName>
    </submittedName>
</protein>
<dbReference type="Proteomes" id="UP001480595">
    <property type="component" value="Unassembled WGS sequence"/>
</dbReference>
<name>A0ABR1T4K7_9PEZI</name>